<feature type="region of interest" description="Disordered" evidence="1">
    <location>
        <begin position="20"/>
        <end position="39"/>
    </location>
</feature>
<sequence>MQYSFDLLLLFLVSIANSSVQGEGEREREGTGKLTERRGGGWVGTVSIIGEGKNNLKKRGNGSKDRCTQVYLASWTTGHTATSTNTPVLYSPIPKYTLHLSVLFAVVDERCSFFW</sequence>
<evidence type="ECO:0008006" key="5">
    <source>
        <dbReference type="Google" id="ProtNLM"/>
    </source>
</evidence>
<evidence type="ECO:0000313" key="3">
    <source>
        <dbReference type="EMBL" id="RAL43620.1"/>
    </source>
</evidence>
<feature type="compositionally biased region" description="Basic and acidic residues" evidence="1">
    <location>
        <begin position="23"/>
        <end position="39"/>
    </location>
</feature>
<organism evidence="3 4">
    <name type="scientific">Cuscuta australis</name>
    <dbReference type="NCBI Taxonomy" id="267555"/>
    <lineage>
        <taxon>Eukaryota</taxon>
        <taxon>Viridiplantae</taxon>
        <taxon>Streptophyta</taxon>
        <taxon>Embryophyta</taxon>
        <taxon>Tracheophyta</taxon>
        <taxon>Spermatophyta</taxon>
        <taxon>Magnoliopsida</taxon>
        <taxon>eudicotyledons</taxon>
        <taxon>Gunneridae</taxon>
        <taxon>Pentapetalae</taxon>
        <taxon>asterids</taxon>
        <taxon>lamiids</taxon>
        <taxon>Solanales</taxon>
        <taxon>Convolvulaceae</taxon>
        <taxon>Cuscuteae</taxon>
        <taxon>Cuscuta</taxon>
        <taxon>Cuscuta subgen. Grammica</taxon>
        <taxon>Cuscuta sect. Cleistogrammica</taxon>
    </lineage>
</organism>
<dbReference type="EMBL" id="NQVE01000154">
    <property type="protein sequence ID" value="RAL43620.1"/>
    <property type="molecule type" value="Genomic_DNA"/>
</dbReference>
<gene>
    <name evidence="3" type="ORF">DM860_017363</name>
</gene>
<keyword evidence="4" id="KW-1185">Reference proteome</keyword>
<feature type="signal peptide" evidence="2">
    <location>
        <begin position="1"/>
        <end position="22"/>
    </location>
</feature>
<feature type="chain" id="PRO_5016438446" description="Secreted protein" evidence="2">
    <location>
        <begin position="23"/>
        <end position="115"/>
    </location>
</feature>
<comment type="caution">
    <text evidence="3">The sequence shown here is derived from an EMBL/GenBank/DDBJ whole genome shotgun (WGS) entry which is preliminary data.</text>
</comment>
<proteinExistence type="predicted"/>
<evidence type="ECO:0000256" key="2">
    <source>
        <dbReference type="SAM" id="SignalP"/>
    </source>
</evidence>
<evidence type="ECO:0000313" key="4">
    <source>
        <dbReference type="Proteomes" id="UP000249390"/>
    </source>
</evidence>
<keyword evidence="2" id="KW-0732">Signal</keyword>
<dbReference type="Proteomes" id="UP000249390">
    <property type="component" value="Unassembled WGS sequence"/>
</dbReference>
<dbReference type="AlphaFoldDB" id="A0A328DED9"/>
<accession>A0A328DED9</accession>
<evidence type="ECO:0000256" key="1">
    <source>
        <dbReference type="SAM" id="MobiDB-lite"/>
    </source>
</evidence>
<reference evidence="3 4" key="1">
    <citation type="submission" date="2018-06" db="EMBL/GenBank/DDBJ databases">
        <title>The Genome of Cuscuta australis (Dodder) Provides Insight into the Evolution of Plant Parasitism.</title>
        <authorList>
            <person name="Liu H."/>
        </authorList>
    </citation>
    <scope>NUCLEOTIDE SEQUENCE [LARGE SCALE GENOMIC DNA]</scope>
    <source>
        <strain evidence="4">cv. Yunnan</strain>
        <tissue evidence="3">Vines</tissue>
    </source>
</reference>
<name>A0A328DED9_9ASTE</name>
<protein>
    <recommendedName>
        <fullName evidence="5">Secreted protein</fullName>
    </recommendedName>
</protein>